<sequence>MPIVKYDGWYFFAQKLKGGMHVNEKEVFEICNQIDSFIAEYLAESIVIGTSYDMLEAHHGILPISRNCFYRRRRIVQRIMKQRMGRVEEEQDGQLRMVW</sequence>
<reference evidence="1" key="1">
    <citation type="journal article" date="2021" name="Proc. Natl. Acad. Sci. U.S.A.">
        <title>A Catalog of Tens of Thousands of Viruses from Human Metagenomes Reveals Hidden Associations with Chronic Diseases.</title>
        <authorList>
            <person name="Tisza M.J."/>
            <person name="Buck C.B."/>
        </authorList>
    </citation>
    <scope>NUCLEOTIDE SEQUENCE</scope>
    <source>
        <strain evidence="1">Ctzc413</strain>
    </source>
</reference>
<organism evidence="1">
    <name type="scientific">Myoviridae sp. ctzc413</name>
    <dbReference type="NCBI Taxonomy" id="2826721"/>
    <lineage>
        <taxon>Viruses</taxon>
        <taxon>Duplodnaviria</taxon>
        <taxon>Heunggongvirae</taxon>
        <taxon>Uroviricota</taxon>
        <taxon>Caudoviricetes</taxon>
    </lineage>
</organism>
<proteinExistence type="predicted"/>
<evidence type="ECO:0000313" key="1">
    <source>
        <dbReference type="EMBL" id="DAD97334.1"/>
    </source>
</evidence>
<protein>
    <submittedName>
        <fullName evidence="1">Uncharacterized protein</fullName>
    </submittedName>
</protein>
<name>A0A8S5NRH7_9CAUD</name>
<dbReference type="EMBL" id="BK015237">
    <property type="protein sequence ID" value="DAD97334.1"/>
    <property type="molecule type" value="Genomic_DNA"/>
</dbReference>
<accession>A0A8S5NRH7</accession>